<dbReference type="EMBL" id="CAADRA010007289">
    <property type="protein sequence ID" value="VFT99999.1"/>
    <property type="molecule type" value="Genomic_DNA"/>
</dbReference>
<dbReference type="Proteomes" id="UP000332933">
    <property type="component" value="Unassembled WGS sequence"/>
</dbReference>
<protein>
    <submittedName>
        <fullName evidence="7">Aste57867_23354 protein</fullName>
    </submittedName>
</protein>
<evidence type="ECO:0000313" key="6">
    <source>
        <dbReference type="EMBL" id="KAF0684680.1"/>
    </source>
</evidence>
<evidence type="ECO:0000256" key="3">
    <source>
        <dbReference type="ARBA" id="ARBA00022525"/>
    </source>
</evidence>
<dbReference type="GO" id="GO:0043657">
    <property type="term" value="C:host cell"/>
    <property type="evidence" value="ECO:0007669"/>
    <property type="project" value="UniProtKB-SubCell"/>
</dbReference>
<name>A0A485LP58_9STRA</name>
<keyword evidence="4" id="KW-0843">Virulence</keyword>
<sequence length="352" mass="39083">MPKFFCVVVGHEGSPFSVNIAADETVDDLKKKIKMEKEYQFPADELQLYRVDGLAQDEDEQFVYKGTTIDMTTCSLDFFGEDKAKMPPLSLISERFNEADVNTRWKIHVLVVVPESATSAVSAVPSYFILPETRDKVANAVFVVVDKNEDEEYEGAGMGVFFSPTLAVTCDHNLTEKHTVGSRVTLALKDDVMDAVDVVARNSELDFAILKAFEPRSFIAPWNGRPDDLVARSDLVLASFRLGIDEYQEPYKGTLGFAQAACNAISHHRRHILYSCPTYAGDSGAALVLKDGLLVGIHLETINALREEIERKKVIKDRLNDVEQSLDMIVRSGLAQGCSGLLVHEFKNVVSE</sequence>
<comment type="subcellular location">
    <subcellularLocation>
        <location evidence="1">Host cell</location>
    </subcellularLocation>
    <subcellularLocation>
        <location evidence="2">Secreted</location>
    </subcellularLocation>
</comment>
<evidence type="ECO:0000313" key="8">
    <source>
        <dbReference type="Proteomes" id="UP000332933"/>
    </source>
</evidence>
<dbReference type="SUPFAM" id="SSF50494">
    <property type="entry name" value="Trypsin-like serine proteases"/>
    <property type="match status" value="1"/>
</dbReference>
<dbReference type="GO" id="GO:0005576">
    <property type="term" value="C:extracellular region"/>
    <property type="evidence" value="ECO:0007669"/>
    <property type="project" value="UniProtKB-SubCell"/>
</dbReference>
<evidence type="ECO:0000313" key="7">
    <source>
        <dbReference type="EMBL" id="VFT99999.1"/>
    </source>
</evidence>
<dbReference type="Pfam" id="PF20147">
    <property type="entry name" value="Crinkler"/>
    <property type="match status" value="1"/>
</dbReference>
<accession>A0A485LP58</accession>
<dbReference type="Pfam" id="PF13365">
    <property type="entry name" value="Trypsin_2"/>
    <property type="match status" value="1"/>
</dbReference>
<feature type="domain" description="Crinkler effector protein N-terminal" evidence="5">
    <location>
        <begin position="3"/>
        <end position="112"/>
    </location>
</feature>
<dbReference type="Gene3D" id="2.40.10.10">
    <property type="entry name" value="Trypsin-like serine proteases"/>
    <property type="match status" value="2"/>
</dbReference>
<evidence type="ECO:0000256" key="4">
    <source>
        <dbReference type="ARBA" id="ARBA00023026"/>
    </source>
</evidence>
<dbReference type="EMBL" id="VJMH01007263">
    <property type="protein sequence ID" value="KAF0684680.1"/>
    <property type="molecule type" value="Genomic_DNA"/>
</dbReference>
<dbReference type="InterPro" id="IPR009003">
    <property type="entry name" value="Peptidase_S1_PA"/>
</dbReference>
<reference evidence="7 8" key="1">
    <citation type="submission" date="2019-03" db="EMBL/GenBank/DDBJ databases">
        <authorList>
            <person name="Gaulin E."/>
            <person name="Dumas B."/>
        </authorList>
    </citation>
    <scope>NUCLEOTIDE SEQUENCE [LARGE SCALE GENOMIC DNA]</scope>
    <source>
        <strain evidence="7">CBS 568.67</strain>
    </source>
</reference>
<proteinExistence type="predicted"/>
<keyword evidence="3" id="KW-0964">Secreted</keyword>
<evidence type="ECO:0000256" key="2">
    <source>
        <dbReference type="ARBA" id="ARBA00004613"/>
    </source>
</evidence>
<gene>
    <name evidence="7" type="primary">Aste57867_23354</name>
    <name evidence="6" type="ORF">As57867_023283</name>
    <name evidence="7" type="ORF">ASTE57867_23354</name>
</gene>
<evidence type="ECO:0000256" key="1">
    <source>
        <dbReference type="ARBA" id="ARBA00004340"/>
    </source>
</evidence>
<dbReference type="CDD" id="cd17039">
    <property type="entry name" value="Ubl_ubiquitin_like"/>
    <property type="match status" value="1"/>
</dbReference>
<organism evidence="7 8">
    <name type="scientific">Aphanomyces stellatus</name>
    <dbReference type="NCBI Taxonomy" id="120398"/>
    <lineage>
        <taxon>Eukaryota</taxon>
        <taxon>Sar</taxon>
        <taxon>Stramenopiles</taxon>
        <taxon>Oomycota</taxon>
        <taxon>Saprolegniomycetes</taxon>
        <taxon>Saprolegniales</taxon>
        <taxon>Verrucalvaceae</taxon>
        <taxon>Aphanomyces</taxon>
    </lineage>
</organism>
<dbReference type="InterPro" id="IPR045379">
    <property type="entry name" value="Crinkler_N"/>
</dbReference>
<dbReference type="InterPro" id="IPR043504">
    <property type="entry name" value="Peptidase_S1_PA_chymotrypsin"/>
</dbReference>
<evidence type="ECO:0000259" key="5">
    <source>
        <dbReference type="Pfam" id="PF20147"/>
    </source>
</evidence>
<dbReference type="OrthoDB" id="74600at2759"/>
<keyword evidence="8" id="KW-1185">Reference proteome</keyword>
<reference evidence="6" key="2">
    <citation type="submission" date="2019-06" db="EMBL/GenBank/DDBJ databases">
        <title>Genomics analysis of Aphanomyces spp. identifies a new class of oomycete effector associated with host adaptation.</title>
        <authorList>
            <person name="Gaulin E."/>
        </authorList>
    </citation>
    <scope>NUCLEOTIDE SEQUENCE</scope>
    <source>
        <strain evidence="6">CBS 578.67</strain>
    </source>
</reference>
<dbReference type="AlphaFoldDB" id="A0A485LP58"/>